<dbReference type="Proteomes" id="UP000746471">
    <property type="component" value="Unassembled WGS sequence"/>
</dbReference>
<evidence type="ECO:0000313" key="4">
    <source>
        <dbReference type="EMBL" id="MBS7525478.1"/>
    </source>
</evidence>
<protein>
    <submittedName>
        <fullName evidence="4">GNAT family N-acetyltransferase</fullName>
    </submittedName>
</protein>
<dbReference type="RefSeq" id="WP_213235257.1">
    <property type="nucleotide sequence ID" value="NZ_JAHBCL010000002.1"/>
</dbReference>
<dbReference type="PROSITE" id="PS51186">
    <property type="entry name" value="GNAT"/>
    <property type="match status" value="1"/>
</dbReference>
<reference evidence="4 5" key="1">
    <citation type="submission" date="2021-05" db="EMBL/GenBank/DDBJ databases">
        <title>Fusibacter ferrireducens sp. nov., an anaerobic, sulfur- and Fe-reducing bacterium isolated from the mangrove sediment.</title>
        <authorList>
            <person name="Qiu D."/>
        </authorList>
    </citation>
    <scope>NUCLEOTIDE SEQUENCE [LARGE SCALE GENOMIC DNA]</scope>
    <source>
        <strain evidence="4 5">DSM 12116</strain>
    </source>
</reference>
<keyword evidence="5" id="KW-1185">Reference proteome</keyword>
<keyword evidence="1" id="KW-0808">Transferase</keyword>
<evidence type="ECO:0000313" key="5">
    <source>
        <dbReference type="Proteomes" id="UP000746471"/>
    </source>
</evidence>
<dbReference type="InterPro" id="IPR050680">
    <property type="entry name" value="YpeA/RimI_acetyltransf"/>
</dbReference>
<feature type="domain" description="N-acetyltransferase" evidence="3">
    <location>
        <begin position="172"/>
        <end position="319"/>
    </location>
</feature>
<dbReference type="Gene3D" id="3.40.630.30">
    <property type="match status" value="1"/>
</dbReference>
<dbReference type="SUPFAM" id="SSF55729">
    <property type="entry name" value="Acyl-CoA N-acyltransferases (Nat)"/>
    <property type="match status" value="1"/>
</dbReference>
<comment type="caution">
    <text evidence="4">The sequence shown here is derived from an EMBL/GenBank/DDBJ whole genome shotgun (WGS) entry which is preliminary data.</text>
</comment>
<evidence type="ECO:0000256" key="2">
    <source>
        <dbReference type="ARBA" id="ARBA00023315"/>
    </source>
</evidence>
<dbReference type="CDD" id="cd04301">
    <property type="entry name" value="NAT_SF"/>
    <property type="match status" value="2"/>
</dbReference>
<organism evidence="4 5">
    <name type="scientific">Fusibacter paucivorans</name>
    <dbReference type="NCBI Taxonomy" id="76009"/>
    <lineage>
        <taxon>Bacteria</taxon>
        <taxon>Bacillati</taxon>
        <taxon>Bacillota</taxon>
        <taxon>Clostridia</taxon>
        <taxon>Eubacteriales</taxon>
        <taxon>Eubacteriales Family XII. Incertae Sedis</taxon>
        <taxon>Fusibacter</taxon>
    </lineage>
</organism>
<accession>A0ABS5PK53</accession>
<keyword evidence="2" id="KW-0012">Acyltransferase</keyword>
<name>A0ABS5PK53_9FIRM</name>
<dbReference type="PANTHER" id="PTHR43420">
    <property type="entry name" value="ACETYLTRANSFERASE"/>
    <property type="match status" value="1"/>
</dbReference>
<evidence type="ECO:0000259" key="3">
    <source>
        <dbReference type="PROSITE" id="PS51186"/>
    </source>
</evidence>
<dbReference type="InterPro" id="IPR016181">
    <property type="entry name" value="Acyl_CoA_acyltransferase"/>
</dbReference>
<gene>
    <name evidence="4" type="ORF">KHM83_02160</name>
</gene>
<dbReference type="InterPro" id="IPR000182">
    <property type="entry name" value="GNAT_dom"/>
</dbReference>
<proteinExistence type="predicted"/>
<dbReference type="Pfam" id="PF00583">
    <property type="entry name" value="Acetyltransf_1"/>
    <property type="match status" value="1"/>
</dbReference>
<evidence type="ECO:0000256" key="1">
    <source>
        <dbReference type="ARBA" id="ARBA00022679"/>
    </source>
</evidence>
<sequence length="325" mass="36765">MMKIEIYKGLNEALYDLIDNLATFCAARDHVTLKLELGGKQNPDLTPVVLPLKNAVETWKTVANRGSYSEFLCYEGAQLVGYIGICNFGNSPLEVNGMVHPEFRRRKIFSTLFQLVVLSWHQLENRGLLLLTDRLSIGGQSFVQMHNGAYSHTEFEMILNRFEADDLLQGTIMLRKATDRDAAEIAYQNSLYFCCDFDETQMTMPEAEEAKGIRTYLAEYQHKVIGKVSIEVDRNVGGIYGLGVLPTYRGRSFSRIILQKAIKMLKDEHVSQIKLQVEASNERALGLYQSVGFETVASMDYYLFSQPRKTEIAIDKTLAANTEEA</sequence>
<dbReference type="EMBL" id="JAHBCL010000002">
    <property type="protein sequence ID" value="MBS7525478.1"/>
    <property type="molecule type" value="Genomic_DNA"/>
</dbReference>